<feature type="compositionally biased region" description="Polar residues" evidence="2">
    <location>
        <begin position="344"/>
        <end position="357"/>
    </location>
</feature>
<evidence type="ECO:0000259" key="5">
    <source>
        <dbReference type="PROSITE" id="PS50835"/>
    </source>
</evidence>
<evidence type="ECO:0008006" key="8">
    <source>
        <dbReference type="Google" id="ProtNLM"/>
    </source>
</evidence>
<proteinExistence type="inferred from homology"/>
<keyword evidence="3" id="KW-1133">Transmembrane helix</keyword>
<feature type="transmembrane region" description="Helical" evidence="3">
    <location>
        <begin position="534"/>
        <end position="553"/>
    </location>
</feature>
<evidence type="ECO:0000313" key="7">
    <source>
        <dbReference type="Proteomes" id="UP001283361"/>
    </source>
</evidence>
<dbReference type="Proteomes" id="UP001283361">
    <property type="component" value="Unassembled WGS sequence"/>
</dbReference>
<evidence type="ECO:0000256" key="2">
    <source>
        <dbReference type="SAM" id="MobiDB-lite"/>
    </source>
</evidence>
<feature type="transmembrane region" description="Helical" evidence="3">
    <location>
        <begin position="144"/>
        <end position="161"/>
    </location>
</feature>
<keyword evidence="3" id="KW-0472">Membrane</keyword>
<evidence type="ECO:0000256" key="3">
    <source>
        <dbReference type="SAM" id="Phobius"/>
    </source>
</evidence>
<dbReference type="InterPro" id="IPR036179">
    <property type="entry name" value="Ig-like_dom_sf"/>
</dbReference>
<dbReference type="EMBL" id="JAWDGP010002313">
    <property type="protein sequence ID" value="KAK3784035.1"/>
    <property type="molecule type" value="Genomic_DNA"/>
</dbReference>
<dbReference type="InterPro" id="IPR013783">
    <property type="entry name" value="Ig-like_fold"/>
</dbReference>
<feature type="transmembrane region" description="Helical" evidence="3">
    <location>
        <begin position="102"/>
        <end position="123"/>
    </location>
</feature>
<evidence type="ECO:0000259" key="4">
    <source>
        <dbReference type="PROSITE" id="PS50104"/>
    </source>
</evidence>
<comment type="caution">
    <text evidence="6">The sequence shown here is derived from an EMBL/GenBank/DDBJ whole genome shotgun (WGS) entry which is preliminary data.</text>
</comment>
<sequence>MPASQTLKIKKTVQANHWNSYRAIVWTLLIFVLPPLLAVARFSESNGRQYGDVTNNLLQDVLESYPTPKPSFSLWVDHQVILSGISKHRYSYFDHLNNMETFMILFNWKMFSVVSFQLILYFFSTADFVMNIHAMEIAVNHLRYLIFFILSVGFSFLLVFATDGAGNITYQVIQNNILEWLESSVLHIGLKETGMEVYSVKELHPFTAGVTNPYFFEEHFRYIGEDVQFVCEYDVKGDPDVEPNFIRSWWNKNGSPVKISDRVVVNVTIQPTNISGNNFFPYGMRLFTIRNTLTINMIEQHDYGHYTCFYGNPIPMRIRVKPVFEKFEHSWETSSSPMSPSPQCDRQPQSSSQGETMSSHLSDFFAEFKLQPRRPNPQDLDVNVNVGGILITSFSYVTLADASDVSVEVTLLDISSTECCSVITKLYWIFFRGGGFVKLPQFRAAWSEDPNALGFTTWACICRTITKRHKATIYRKIFNSTLNLWEIVSIDHPASLVLHTTDNGSSFLQSLQFCDENNTFLCYFLDMILENRFYTVYSFDVVVLVFFVIYFGLIRVFHGWLKLYISIPTRKMCLRLFLDLPIQFEPVHGPQIKHLKRSDLPVKENNKPENVECQDYDIYISYIQESPFDRAVAEVFKKTLIDEGLMLFDPHSDILPGHPVLGSTQAAIHSSSRFVIFVSETYKEDHLKTLEFDAINDTIKSQGMNAKSRLLIVRLGQCQVDGLHRVPCISVPNTDMKSFQMDEFAIYRFKDWEKATRPVIKGESPTYCMWRDIRFYGYNWKTVVSLCLLGYLASHSFLFSSEENIIIPKEMTEIV</sequence>
<dbReference type="Gene3D" id="2.60.40.10">
    <property type="entry name" value="Immunoglobulins"/>
    <property type="match status" value="1"/>
</dbReference>
<accession>A0AAE1DVN0</accession>
<protein>
    <recommendedName>
        <fullName evidence="8">TIR domain-containing protein</fullName>
    </recommendedName>
</protein>
<feature type="domain" description="TIR" evidence="4">
    <location>
        <begin position="614"/>
        <end position="752"/>
    </location>
</feature>
<dbReference type="PROSITE" id="PS50104">
    <property type="entry name" value="TIR"/>
    <property type="match status" value="1"/>
</dbReference>
<dbReference type="GO" id="GO:0007165">
    <property type="term" value="P:signal transduction"/>
    <property type="evidence" value="ECO:0007669"/>
    <property type="project" value="InterPro"/>
</dbReference>
<dbReference type="SUPFAM" id="SSF48726">
    <property type="entry name" value="Immunoglobulin"/>
    <property type="match status" value="1"/>
</dbReference>
<dbReference type="InterPro" id="IPR007110">
    <property type="entry name" value="Ig-like_dom"/>
</dbReference>
<feature type="transmembrane region" description="Helical" evidence="3">
    <location>
        <begin position="21"/>
        <end position="40"/>
    </location>
</feature>
<evidence type="ECO:0000313" key="6">
    <source>
        <dbReference type="EMBL" id="KAK3784035.1"/>
    </source>
</evidence>
<gene>
    <name evidence="6" type="ORF">RRG08_025229</name>
</gene>
<dbReference type="PROSITE" id="PS50835">
    <property type="entry name" value="IG_LIKE"/>
    <property type="match status" value="1"/>
</dbReference>
<organism evidence="6 7">
    <name type="scientific">Elysia crispata</name>
    <name type="common">lettuce slug</name>
    <dbReference type="NCBI Taxonomy" id="231223"/>
    <lineage>
        <taxon>Eukaryota</taxon>
        <taxon>Metazoa</taxon>
        <taxon>Spiralia</taxon>
        <taxon>Lophotrochozoa</taxon>
        <taxon>Mollusca</taxon>
        <taxon>Gastropoda</taxon>
        <taxon>Heterobranchia</taxon>
        <taxon>Euthyneura</taxon>
        <taxon>Panpulmonata</taxon>
        <taxon>Sacoglossa</taxon>
        <taxon>Placobranchoidea</taxon>
        <taxon>Plakobranchidae</taxon>
        <taxon>Elysia</taxon>
    </lineage>
</organism>
<dbReference type="AlphaFoldDB" id="A0AAE1DVN0"/>
<keyword evidence="3" id="KW-0812">Transmembrane</keyword>
<evidence type="ECO:0000256" key="1">
    <source>
        <dbReference type="ARBA" id="ARBA00009752"/>
    </source>
</evidence>
<keyword evidence="7" id="KW-1185">Reference proteome</keyword>
<reference evidence="6" key="1">
    <citation type="journal article" date="2023" name="G3 (Bethesda)">
        <title>A reference genome for the long-term kleptoplast-retaining sea slug Elysia crispata morphotype clarki.</title>
        <authorList>
            <person name="Eastman K.E."/>
            <person name="Pendleton A.L."/>
            <person name="Shaikh M.A."/>
            <person name="Suttiyut T."/>
            <person name="Ogas R."/>
            <person name="Tomko P."/>
            <person name="Gavelis G."/>
            <person name="Widhalm J.R."/>
            <person name="Wisecaver J.H."/>
        </authorList>
    </citation>
    <scope>NUCLEOTIDE SEQUENCE</scope>
    <source>
        <strain evidence="6">ECLA1</strain>
    </source>
</reference>
<feature type="domain" description="Ig-like" evidence="5">
    <location>
        <begin position="205"/>
        <end position="308"/>
    </location>
</feature>
<feature type="region of interest" description="Disordered" evidence="2">
    <location>
        <begin position="332"/>
        <end position="357"/>
    </location>
</feature>
<dbReference type="InterPro" id="IPR035897">
    <property type="entry name" value="Toll_tir_struct_dom_sf"/>
</dbReference>
<dbReference type="Pfam" id="PF13676">
    <property type="entry name" value="TIR_2"/>
    <property type="match status" value="1"/>
</dbReference>
<dbReference type="Gene3D" id="3.40.50.10140">
    <property type="entry name" value="Toll/interleukin-1 receptor homology (TIR) domain"/>
    <property type="match status" value="1"/>
</dbReference>
<dbReference type="SUPFAM" id="SSF52200">
    <property type="entry name" value="Toll/Interleukin receptor TIR domain"/>
    <property type="match status" value="1"/>
</dbReference>
<dbReference type="InterPro" id="IPR000157">
    <property type="entry name" value="TIR_dom"/>
</dbReference>
<comment type="similarity">
    <text evidence="1">Belongs to the interleukin-1 receptor family.</text>
</comment>
<name>A0AAE1DVN0_9GAST</name>